<dbReference type="AlphaFoldDB" id="A0A8J6NXL7"/>
<evidence type="ECO:0000313" key="2">
    <source>
        <dbReference type="Proteomes" id="UP000654401"/>
    </source>
</evidence>
<dbReference type="EMBL" id="JACNFK010000032">
    <property type="protein sequence ID" value="MBC8520016.1"/>
    <property type="molecule type" value="Genomic_DNA"/>
</dbReference>
<proteinExistence type="predicted"/>
<name>A0A8J6NXL7_9GAMM</name>
<reference evidence="1 2" key="1">
    <citation type="submission" date="2020-08" db="EMBL/GenBank/DDBJ databases">
        <title>Bridging the membrane lipid divide: bacteria of the FCB group superphylum have the potential to synthesize archaeal ether lipids.</title>
        <authorList>
            <person name="Villanueva L."/>
            <person name="Von Meijenfeldt F.A.B."/>
            <person name="Westbye A.B."/>
            <person name="Yadav S."/>
            <person name="Hopmans E.C."/>
            <person name="Dutilh B.E."/>
            <person name="Sinninghe Damste J.S."/>
        </authorList>
    </citation>
    <scope>NUCLEOTIDE SEQUENCE [LARGE SCALE GENOMIC DNA]</scope>
    <source>
        <strain evidence="1">NIOZ-UU100</strain>
    </source>
</reference>
<evidence type="ECO:0000313" key="1">
    <source>
        <dbReference type="EMBL" id="MBC8520016.1"/>
    </source>
</evidence>
<protein>
    <submittedName>
        <fullName evidence="1">Uncharacterized protein</fullName>
    </submittedName>
</protein>
<accession>A0A8J6NXL7</accession>
<comment type="caution">
    <text evidence="1">The sequence shown here is derived from an EMBL/GenBank/DDBJ whole genome shotgun (WGS) entry which is preliminary data.</text>
</comment>
<organism evidence="1 2">
    <name type="scientific">Candidatus Thiopontia autotrophica</name>
    <dbReference type="NCBI Taxonomy" id="2841688"/>
    <lineage>
        <taxon>Bacteria</taxon>
        <taxon>Pseudomonadati</taxon>
        <taxon>Pseudomonadota</taxon>
        <taxon>Gammaproteobacteria</taxon>
        <taxon>Candidatus Thiopontia</taxon>
    </lineage>
</organism>
<sequence length="106" mass="11802">MNKIAIFFVLQFMVSAQAFPYVLGGSNLGIFGYPSHSCSVPSKPYKPYSFTSEHEVSSYNSSVKIYNINVDAYIDCINTYVENANNDIQRIRDAANDAVSDAKMNL</sequence>
<dbReference type="Proteomes" id="UP000654401">
    <property type="component" value="Unassembled WGS sequence"/>
</dbReference>
<gene>
    <name evidence="1" type="ORF">H8D24_06395</name>
</gene>